<accession>A0ABP7JMB6</accession>
<gene>
    <name evidence="2" type="ORF">GCM10022207_06540</name>
</gene>
<keyword evidence="3" id="KW-1185">Reference proteome</keyword>
<proteinExistence type="predicted"/>
<evidence type="ECO:0000313" key="3">
    <source>
        <dbReference type="Proteomes" id="UP001501563"/>
    </source>
</evidence>
<comment type="caution">
    <text evidence="2">The sequence shown here is derived from an EMBL/GenBank/DDBJ whole genome shotgun (WGS) entry which is preliminary data.</text>
</comment>
<protein>
    <submittedName>
        <fullName evidence="2">Uncharacterized protein</fullName>
    </submittedName>
</protein>
<reference evidence="3" key="1">
    <citation type="journal article" date="2019" name="Int. J. Syst. Evol. Microbiol.">
        <title>The Global Catalogue of Microorganisms (GCM) 10K type strain sequencing project: providing services to taxonomists for standard genome sequencing and annotation.</title>
        <authorList>
            <consortium name="The Broad Institute Genomics Platform"/>
            <consortium name="The Broad Institute Genome Sequencing Center for Infectious Disease"/>
            <person name="Wu L."/>
            <person name="Ma J."/>
        </authorList>
    </citation>
    <scope>NUCLEOTIDE SEQUENCE [LARGE SCALE GENOMIC DNA]</scope>
    <source>
        <strain evidence="3">JCM 16578</strain>
    </source>
</reference>
<sequence>MSAAAGLMALAVLAVLPALAVAGVVLGVQAALFGHISGRWLRRRVREPRLWGAGVLLLIAGWFTAAEIAVPGAGLVASAYAVTARS</sequence>
<keyword evidence="1" id="KW-1133">Transmembrane helix</keyword>
<organism evidence="2 3">
    <name type="scientific">Streptomyces lannensis</name>
    <dbReference type="NCBI Taxonomy" id="766498"/>
    <lineage>
        <taxon>Bacteria</taxon>
        <taxon>Bacillati</taxon>
        <taxon>Actinomycetota</taxon>
        <taxon>Actinomycetes</taxon>
        <taxon>Kitasatosporales</taxon>
        <taxon>Streptomycetaceae</taxon>
        <taxon>Streptomyces</taxon>
    </lineage>
</organism>
<feature type="transmembrane region" description="Helical" evidence="1">
    <location>
        <begin position="51"/>
        <end position="82"/>
    </location>
</feature>
<dbReference type="EMBL" id="BAAAZA010000002">
    <property type="protein sequence ID" value="GAA3847860.1"/>
    <property type="molecule type" value="Genomic_DNA"/>
</dbReference>
<evidence type="ECO:0000313" key="2">
    <source>
        <dbReference type="EMBL" id="GAA3847860.1"/>
    </source>
</evidence>
<evidence type="ECO:0000256" key="1">
    <source>
        <dbReference type="SAM" id="Phobius"/>
    </source>
</evidence>
<dbReference type="RefSeq" id="WP_345546024.1">
    <property type="nucleotide sequence ID" value="NZ_BAAAZA010000002.1"/>
</dbReference>
<keyword evidence="1" id="KW-0812">Transmembrane</keyword>
<dbReference type="Proteomes" id="UP001501563">
    <property type="component" value="Unassembled WGS sequence"/>
</dbReference>
<keyword evidence="1" id="KW-0472">Membrane</keyword>
<name>A0ABP7JMB6_9ACTN</name>